<accession>A0ABT2H3U7</accession>
<dbReference type="PROSITE" id="PS51725">
    <property type="entry name" value="ABM"/>
    <property type="match status" value="1"/>
</dbReference>
<keyword evidence="3" id="KW-1185">Reference proteome</keyword>
<reference evidence="2" key="1">
    <citation type="submission" date="2022-08" db="EMBL/GenBank/DDBJ databases">
        <authorList>
            <person name="Deng Y."/>
            <person name="Han X.-F."/>
            <person name="Zhang Y.-Q."/>
        </authorList>
    </citation>
    <scope>NUCLEOTIDE SEQUENCE</scope>
    <source>
        <strain evidence="2">CPCC 203386</strain>
    </source>
</reference>
<keyword evidence="2" id="KW-0503">Monooxygenase</keyword>
<evidence type="ECO:0000313" key="2">
    <source>
        <dbReference type="EMBL" id="MCS5734602.1"/>
    </source>
</evidence>
<dbReference type="InterPro" id="IPR011008">
    <property type="entry name" value="Dimeric_a/b-barrel"/>
</dbReference>
<organism evidence="2 3">
    <name type="scientific">Herbiconiux daphne</name>
    <dbReference type="NCBI Taxonomy" id="2970914"/>
    <lineage>
        <taxon>Bacteria</taxon>
        <taxon>Bacillati</taxon>
        <taxon>Actinomycetota</taxon>
        <taxon>Actinomycetes</taxon>
        <taxon>Micrococcales</taxon>
        <taxon>Microbacteriaceae</taxon>
        <taxon>Herbiconiux</taxon>
    </lineage>
</organism>
<protein>
    <submittedName>
        <fullName evidence="2">Antibiotic biosynthesis monooxygenase</fullName>
    </submittedName>
</protein>
<name>A0ABT2H3U7_9MICO</name>
<feature type="domain" description="ABM" evidence="1">
    <location>
        <begin position="3"/>
        <end position="92"/>
    </location>
</feature>
<sequence length="98" mass="10477">MTVISLLDLHVKADELDGVEAVLRSTLVATRAFDGSLGVDVVVDVDDPAHYVLVERWQSIEHDDAYRAFRGTPEGASPLGALMAGPPTLTRFTVADGV</sequence>
<evidence type="ECO:0000313" key="3">
    <source>
        <dbReference type="Proteomes" id="UP001165586"/>
    </source>
</evidence>
<dbReference type="EMBL" id="JANLCJ010000004">
    <property type="protein sequence ID" value="MCS5734602.1"/>
    <property type="molecule type" value="Genomic_DNA"/>
</dbReference>
<dbReference type="SUPFAM" id="SSF54909">
    <property type="entry name" value="Dimeric alpha+beta barrel"/>
    <property type="match status" value="1"/>
</dbReference>
<keyword evidence="2" id="KW-0560">Oxidoreductase</keyword>
<dbReference type="RefSeq" id="WP_259539464.1">
    <property type="nucleotide sequence ID" value="NZ_JANLCJ010000004.1"/>
</dbReference>
<dbReference type="Proteomes" id="UP001165586">
    <property type="component" value="Unassembled WGS sequence"/>
</dbReference>
<evidence type="ECO:0000259" key="1">
    <source>
        <dbReference type="PROSITE" id="PS51725"/>
    </source>
</evidence>
<proteinExistence type="predicted"/>
<dbReference type="GO" id="GO:0004497">
    <property type="term" value="F:monooxygenase activity"/>
    <property type="evidence" value="ECO:0007669"/>
    <property type="project" value="UniProtKB-KW"/>
</dbReference>
<dbReference type="Pfam" id="PF03992">
    <property type="entry name" value="ABM"/>
    <property type="match status" value="1"/>
</dbReference>
<dbReference type="InterPro" id="IPR007138">
    <property type="entry name" value="ABM_dom"/>
</dbReference>
<gene>
    <name evidence="2" type="ORF">N1032_12725</name>
</gene>
<comment type="caution">
    <text evidence="2">The sequence shown here is derived from an EMBL/GenBank/DDBJ whole genome shotgun (WGS) entry which is preliminary data.</text>
</comment>
<dbReference type="Gene3D" id="3.30.70.100">
    <property type="match status" value="1"/>
</dbReference>